<dbReference type="Proteomes" id="UP001230220">
    <property type="component" value="Unassembled WGS sequence"/>
</dbReference>
<dbReference type="RefSeq" id="WP_307404304.1">
    <property type="nucleotide sequence ID" value="NZ_JAUSUR010000001.1"/>
</dbReference>
<dbReference type="InterPro" id="IPR008030">
    <property type="entry name" value="NmrA-like"/>
</dbReference>
<dbReference type="Gene3D" id="3.40.50.720">
    <property type="entry name" value="NAD(P)-binding Rossmann-like Domain"/>
    <property type="match status" value="1"/>
</dbReference>
<gene>
    <name evidence="2" type="ORF">J2S15_000030</name>
</gene>
<proteinExistence type="predicted"/>
<evidence type="ECO:0000259" key="1">
    <source>
        <dbReference type="Pfam" id="PF05368"/>
    </source>
</evidence>
<keyword evidence="2" id="KW-0560">Oxidoreductase</keyword>
<dbReference type="GO" id="GO:0003955">
    <property type="term" value="F:NAD(P)H dehydrogenase (quinone) activity"/>
    <property type="evidence" value="ECO:0007669"/>
    <property type="project" value="UniProtKB-EC"/>
</dbReference>
<dbReference type="SUPFAM" id="SSF51735">
    <property type="entry name" value="NAD(P)-binding Rossmann-fold domains"/>
    <property type="match status" value="1"/>
</dbReference>
<dbReference type="PANTHER" id="PTHR47129">
    <property type="entry name" value="QUINONE OXIDOREDUCTASE 2"/>
    <property type="match status" value="1"/>
</dbReference>
<dbReference type="EMBL" id="JAUSUR010000001">
    <property type="protein sequence ID" value="MDQ0359299.1"/>
    <property type="molecule type" value="Genomic_DNA"/>
</dbReference>
<protein>
    <submittedName>
        <fullName evidence="2">NAD(P)H dehydrogenase (Quinone)</fullName>
        <ecNumber evidence="2">1.6.5.2</ecNumber>
    </submittedName>
</protein>
<name>A0ABU0DXS9_9FIRM</name>
<evidence type="ECO:0000313" key="2">
    <source>
        <dbReference type="EMBL" id="MDQ0359299.1"/>
    </source>
</evidence>
<organism evidence="2 3">
    <name type="scientific">Breznakia pachnodae</name>
    <dbReference type="NCBI Taxonomy" id="265178"/>
    <lineage>
        <taxon>Bacteria</taxon>
        <taxon>Bacillati</taxon>
        <taxon>Bacillota</taxon>
        <taxon>Erysipelotrichia</taxon>
        <taxon>Erysipelotrichales</taxon>
        <taxon>Erysipelotrichaceae</taxon>
        <taxon>Breznakia</taxon>
    </lineage>
</organism>
<accession>A0ABU0DXS9</accession>
<dbReference type="PANTHER" id="PTHR47129:SF1">
    <property type="entry name" value="NMRA-LIKE DOMAIN-CONTAINING PROTEIN"/>
    <property type="match status" value="1"/>
</dbReference>
<keyword evidence="3" id="KW-1185">Reference proteome</keyword>
<dbReference type="EC" id="1.6.5.2" evidence="2"/>
<dbReference type="InterPro" id="IPR036291">
    <property type="entry name" value="NAD(P)-bd_dom_sf"/>
</dbReference>
<dbReference type="Gene3D" id="3.90.25.10">
    <property type="entry name" value="UDP-galactose 4-epimerase, domain 1"/>
    <property type="match status" value="1"/>
</dbReference>
<comment type="caution">
    <text evidence="2">The sequence shown here is derived from an EMBL/GenBank/DDBJ whole genome shotgun (WGS) entry which is preliminary data.</text>
</comment>
<dbReference type="InterPro" id="IPR052718">
    <property type="entry name" value="NmrA-type_oxidoreductase"/>
</dbReference>
<feature type="domain" description="NmrA-like" evidence="1">
    <location>
        <begin position="3"/>
        <end position="236"/>
    </location>
</feature>
<dbReference type="Pfam" id="PF05368">
    <property type="entry name" value="NmrA"/>
    <property type="match status" value="1"/>
</dbReference>
<evidence type="ECO:0000313" key="3">
    <source>
        <dbReference type="Proteomes" id="UP001230220"/>
    </source>
</evidence>
<sequence>MAKIIVTGVDGNFGGFVADHITELVKKEDLIYTCPFEAGLKKYKELGFDTRVANFNHPESLAEAFKGGDVILVISSPFVGIKRQNAHKNAVDAAIKAGVSKVVYTSLVNATDPENPSIEKIDHAFTEEYVKSTGVDYVFLRNSQYAEAMITSYFSATDTGNMMMSCQGDGKMSYISRKDCAKAAMYALADESLHKATLNINGLESLTLHEFVAIGNKETGLNIQVKDVSEEDVYAAFDAIGVPRTTDGNFEDDSPAPYSSDGMVTFARAIRLDKMSEHSNDFEKLTGSKPISLAQMFANSDDFQVGQRNSTDD</sequence>
<reference evidence="2 3" key="1">
    <citation type="submission" date="2023-07" db="EMBL/GenBank/DDBJ databases">
        <title>Genomic Encyclopedia of Type Strains, Phase IV (KMG-IV): sequencing the most valuable type-strain genomes for metagenomic binning, comparative biology and taxonomic classification.</title>
        <authorList>
            <person name="Goeker M."/>
        </authorList>
    </citation>
    <scope>NUCLEOTIDE SEQUENCE [LARGE SCALE GENOMIC DNA]</scope>
    <source>
        <strain evidence="2 3">DSM 16784</strain>
    </source>
</reference>